<accession>A0A250JR36</accession>
<gene>
    <name evidence="1" type="ORF">MYMAC_001530</name>
</gene>
<dbReference type="AlphaFoldDB" id="A0A250JR36"/>
<keyword evidence="2" id="KW-1185">Reference proteome</keyword>
<organism evidence="1 2">
    <name type="scientific">Corallococcus macrosporus DSM 14697</name>
    <dbReference type="NCBI Taxonomy" id="1189310"/>
    <lineage>
        <taxon>Bacteria</taxon>
        <taxon>Pseudomonadati</taxon>
        <taxon>Myxococcota</taxon>
        <taxon>Myxococcia</taxon>
        <taxon>Myxococcales</taxon>
        <taxon>Cystobacterineae</taxon>
        <taxon>Myxococcaceae</taxon>
        <taxon>Corallococcus</taxon>
    </lineage>
</organism>
<evidence type="ECO:0000313" key="1">
    <source>
        <dbReference type="EMBL" id="ATB45942.1"/>
    </source>
</evidence>
<evidence type="ECO:0000313" key="2">
    <source>
        <dbReference type="Proteomes" id="UP000217343"/>
    </source>
</evidence>
<name>A0A250JR36_9BACT</name>
<dbReference type="EMBL" id="CP022203">
    <property type="protein sequence ID" value="ATB45942.1"/>
    <property type="molecule type" value="Genomic_DNA"/>
</dbReference>
<proteinExistence type="predicted"/>
<protein>
    <submittedName>
        <fullName evidence="1">Tail protein</fullName>
    </submittedName>
</protein>
<sequence length="83" mass="8846">MATVELPALYVDTVSLFAETRRPLLLNRAPGPEEADVPVDAALELELVDVGADGIARATTRVWGIRCTSPVFRGPGGRRMLAG</sequence>
<dbReference type="KEGG" id="mmas:MYMAC_001530"/>
<dbReference type="RefSeq" id="WP_095957585.1">
    <property type="nucleotide sequence ID" value="NZ_CP022203.1"/>
</dbReference>
<reference evidence="1 2" key="1">
    <citation type="submission" date="2017-06" db="EMBL/GenBank/DDBJ databases">
        <title>Sequencing and comparative analysis of myxobacterial genomes.</title>
        <authorList>
            <person name="Rupp O."/>
            <person name="Goesmann A."/>
            <person name="Sogaard-Andersen L."/>
        </authorList>
    </citation>
    <scope>NUCLEOTIDE SEQUENCE [LARGE SCALE GENOMIC DNA]</scope>
    <source>
        <strain evidence="1 2">DSM 14697</strain>
    </source>
</reference>
<dbReference type="Proteomes" id="UP000217343">
    <property type="component" value="Chromosome"/>
</dbReference>